<protein>
    <recommendedName>
        <fullName evidence="3">glycine--tRNA ligase</fullName>
        <ecNumber evidence="3">6.1.1.14</ecNumber>
    </recommendedName>
</protein>
<organism evidence="10 11">
    <name type="scientific">Holospora obtusa F1</name>
    <dbReference type="NCBI Taxonomy" id="1399147"/>
    <lineage>
        <taxon>Bacteria</taxon>
        <taxon>Pseudomonadati</taxon>
        <taxon>Pseudomonadota</taxon>
        <taxon>Alphaproteobacteria</taxon>
        <taxon>Holosporales</taxon>
        <taxon>Holosporaceae</taxon>
        <taxon>Holospora</taxon>
    </lineage>
</organism>
<dbReference type="OrthoDB" id="9775440at2"/>
<dbReference type="eggNOG" id="COG0751">
    <property type="taxonomic scope" value="Bacteria"/>
</dbReference>
<evidence type="ECO:0000256" key="9">
    <source>
        <dbReference type="ARBA" id="ARBA00047937"/>
    </source>
</evidence>
<evidence type="ECO:0000256" key="3">
    <source>
        <dbReference type="ARBA" id="ARBA00012829"/>
    </source>
</evidence>
<dbReference type="GO" id="GO:0005829">
    <property type="term" value="C:cytosol"/>
    <property type="evidence" value="ECO:0007669"/>
    <property type="project" value="TreeGrafter"/>
</dbReference>
<dbReference type="PRINTS" id="PR01045">
    <property type="entry name" value="TRNASYNTHGB"/>
</dbReference>
<dbReference type="PANTHER" id="PTHR30075:SF2">
    <property type="entry name" value="GLYCINE--TRNA LIGASE, CHLOROPLASTIC_MITOCHONDRIAL 2"/>
    <property type="match status" value="1"/>
</dbReference>
<dbReference type="InterPro" id="IPR006194">
    <property type="entry name" value="Gly-tRNA-synth_heterodimer"/>
</dbReference>
<keyword evidence="5" id="KW-0547">Nucleotide-binding</keyword>
<dbReference type="GO" id="GO:0005524">
    <property type="term" value="F:ATP binding"/>
    <property type="evidence" value="ECO:0007669"/>
    <property type="project" value="UniProtKB-KW"/>
</dbReference>
<proteinExistence type="inferred from homology"/>
<dbReference type="InterPro" id="IPR015944">
    <property type="entry name" value="Gly-tRNA-synth_bsu"/>
</dbReference>
<dbReference type="Pfam" id="PF02092">
    <property type="entry name" value="tRNA_synt_2f"/>
    <property type="match status" value="1"/>
</dbReference>
<dbReference type="EMBL" id="AWTR02000034">
    <property type="protein sequence ID" value="ETZ07551.1"/>
    <property type="molecule type" value="Genomic_DNA"/>
</dbReference>
<evidence type="ECO:0000256" key="4">
    <source>
        <dbReference type="ARBA" id="ARBA00022598"/>
    </source>
</evidence>
<keyword evidence="7" id="KW-0648">Protein biosynthesis</keyword>
<comment type="subunit">
    <text evidence="2">Tetramer of two alpha and two beta subunits.</text>
</comment>
<dbReference type="PROSITE" id="PS50861">
    <property type="entry name" value="AA_TRNA_LIGASE_II_GLYAB"/>
    <property type="match status" value="1"/>
</dbReference>
<dbReference type="EC" id="6.1.1.14" evidence="3"/>
<sequence length="679" mass="78597">MDQAFLFEVYSDEIPSNLQWDAYQRIKRYVEQSLKSEKLVAKVQSFSSLRRVGFLVHELKQSTQGVSFLKGPNVQSPVHVIEKFFQIHGADRCHKQETPKGCVWVAEIKESSIEEKLRHICSDFLEHFYWPKRMRWHETDDFTWIRPIHSLLCMLDTNILDWTFRPKGLKLCAKNMTLEHSAMSQDPLRQDWVSIDRASNYEQILKGKNVWVCPLQRFTYLQSQLRKLAQNHGYELFEEDLASDGLLSEVSGMTEWPKFFLASFSEEFLKLPSPFLLTTLKHHQRCFPVKKRESLAPHFIVVLDGTEPSAEIKKGHQRVAEARLSDALFFWNQDLRQPLEKYNHDLKEKVFFEGLGTVLHKVRRLEVVAMHLDKSGTLSAAALLSKSDLATQAVREFPELQGVMGKHYALAQDIDPVLAQALEEQYFPLTPHQDLSTQSSLGGWLGMIDRMDTLVGFFGIGKYPTSSKDPMGLRRSAYGWVRLAVHHPYPFSISESIRISLESYRSTQRLNVLSDKDSLDLLEQLIFKQFTRYLEEQNFLRGIAEAVETFRFSKSPKELFDLSKELNDFLQKDSGIAFLSSYKRVFCLLHQDQGCLMEFGVPKDAEMVSPKERQLWSYISSKWNKEEFMKNALPFSQCIQEFLDTLPVRGFPSRIGLLSAVLRYTRPLGNLSSMFTLSR</sequence>
<evidence type="ECO:0000313" key="11">
    <source>
        <dbReference type="Proteomes" id="UP000019112"/>
    </source>
</evidence>
<reference evidence="10 11" key="1">
    <citation type="journal article" date="2014" name="FEMS Microbiol. Lett.">
        <title>Draft genome sequences of three Holospora species (Holospora obtusa, Holospora undulata, and Holospora elegans), endonuclear symbiotic bacteria of the ciliate Paramecium caudatum.</title>
        <authorList>
            <person name="Dohra H."/>
            <person name="Tanaka K."/>
            <person name="Suzuki T."/>
            <person name="Fujishima M."/>
            <person name="Suzuki H."/>
        </authorList>
    </citation>
    <scope>NUCLEOTIDE SEQUENCE [LARGE SCALE GENOMIC DNA]</scope>
    <source>
        <strain evidence="10 11">F1</strain>
    </source>
</reference>
<dbReference type="GO" id="GO:0004820">
    <property type="term" value="F:glycine-tRNA ligase activity"/>
    <property type="evidence" value="ECO:0007669"/>
    <property type="project" value="UniProtKB-EC"/>
</dbReference>
<keyword evidence="4 10" id="KW-0436">Ligase</keyword>
<dbReference type="Proteomes" id="UP000019112">
    <property type="component" value="Unassembled WGS sequence"/>
</dbReference>
<keyword evidence="8" id="KW-0030">Aminoacyl-tRNA synthetase</keyword>
<evidence type="ECO:0000256" key="8">
    <source>
        <dbReference type="ARBA" id="ARBA00023146"/>
    </source>
</evidence>
<evidence type="ECO:0000256" key="7">
    <source>
        <dbReference type="ARBA" id="ARBA00022917"/>
    </source>
</evidence>
<evidence type="ECO:0000256" key="6">
    <source>
        <dbReference type="ARBA" id="ARBA00022840"/>
    </source>
</evidence>
<dbReference type="PANTHER" id="PTHR30075">
    <property type="entry name" value="GLYCYL-TRNA SYNTHETASE"/>
    <property type="match status" value="1"/>
</dbReference>
<name>W6TF26_HOLOB</name>
<evidence type="ECO:0000256" key="1">
    <source>
        <dbReference type="ARBA" id="ARBA00008226"/>
    </source>
</evidence>
<accession>W6TF26</accession>
<dbReference type="GO" id="GO:0006426">
    <property type="term" value="P:glycyl-tRNA aminoacylation"/>
    <property type="evidence" value="ECO:0007669"/>
    <property type="project" value="InterPro"/>
</dbReference>
<dbReference type="AlphaFoldDB" id="W6TF26"/>
<dbReference type="NCBIfam" id="TIGR00211">
    <property type="entry name" value="glyS"/>
    <property type="match status" value="1"/>
</dbReference>
<keyword evidence="6" id="KW-0067">ATP-binding</keyword>
<comment type="caution">
    <text evidence="10">The sequence shown here is derived from an EMBL/GenBank/DDBJ whole genome shotgun (WGS) entry which is preliminary data.</text>
</comment>
<keyword evidence="11" id="KW-1185">Reference proteome</keyword>
<evidence type="ECO:0000256" key="5">
    <source>
        <dbReference type="ARBA" id="ARBA00022741"/>
    </source>
</evidence>
<comment type="similarity">
    <text evidence="1">Belongs to the class-II aminoacyl-tRNA synthetase family.</text>
</comment>
<evidence type="ECO:0000313" key="10">
    <source>
        <dbReference type="EMBL" id="ETZ07551.1"/>
    </source>
</evidence>
<evidence type="ECO:0000256" key="2">
    <source>
        <dbReference type="ARBA" id="ARBA00011209"/>
    </source>
</evidence>
<gene>
    <name evidence="10" type="ORF">P618_200269</name>
</gene>
<comment type="catalytic activity">
    <reaction evidence="9">
        <text>tRNA(Gly) + glycine + ATP = glycyl-tRNA(Gly) + AMP + diphosphate</text>
        <dbReference type="Rhea" id="RHEA:16013"/>
        <dbReference type="Rhea" id="RHEA-COMP:9664"/>
        <dbReference type="Rhea" id="RHEA-COMP:9683"/>
        <dbReference type="ChEBI" id="CHEBI:30616"/>
        <dbReference type="ChEBI" id="CHEBI:33019"/>
        <dbReference type="ChEBI" id="CHEBI:57305"/>
        <dbReference type="ChEBI" id="CHEBI:78442"/>
        <dbReference type="ChEBI" id="CHEBI:78522"/>
        <dbReference type="ChEBI" id="CHEBI:456215"/>
        <dbReference type="EC" id="6.1.1.14"/>
    </reaction>
</comment>
<dbReference type="STRING" id="1399147.P618_200269"/>